<sequence length="59" mass="6772">MEEFEESEEEELFSDDALEELRDRLFLARFQLSSFACISGRRFPENTGAGLVAIRRVAS</sequence>
<name>A0A9D4LVA8_DREPO</name>
<evidence type="ECO:0000313" key="1">
    <source>
        <dbReference type="EMBL" id="KAH3864895.1"/>
    </source>
</evidence>
<reference evidence="1" key="1">
    <citation type="journal article" date="2019" name="bioRxiv">
        <title>The Genome of the Zebra Mussel, Dreissena polymorpha: A Resource for Invasive Species Research.</title>
        <authorList>
            <person name="McCartney M.A."/>
            <person name="Auch B."/>
            <person name="Kono T."/>
            <person name="Mallez S."/>
            <person name="Zhang Y."/>
            <person name="Obille A."/>
            <person name="Becker A."/>
            <person name="Abrahante J.E."/>
            <person name="Garbe J."/>
            <person name="Badalamenti J.P."/>
            <person name="Herman A."/>
            <person name="Mangelson H."/>
            <person name="Liachko I."/>
            <person name="Sullivan S."/>
            <person name="Sone E.D."/>
            <person name="Koren S."/>
            <person name="Silverstein K.A.T."/>
            <person name="Beckman K.B."/>
            <person name="Gohl D.M."/>
        </authorList>
    </citation>
    <scope>NUCLEOTIDE SEQUENCE</scope>
    <source>
        <strain evidence="1">Duluth1</strain>
        <tissue evidence="1">Whole animal</tissue>
    </source>
</reference>
<accession>A0A9D4LVA8</accession>
<gene>
    <name evidence="1" type="ORF">DPMN_027927</name>
</gene>
<comment type="caution">
    <text evidence="1">The sequence shown here is derived from an EMBL/GenBank/DDBJ whole genome shotgun (WGS) entry which is preliminary data.</text>
</comment>
<dbReference type="AlphaFoldDB" id="A0A9D4LVA8"/>
<keyword evidence="2" id="KW-1185">Reference proteome</keyword>
<dbReference type="Proteomes" id="UP000828390">
    <property type="component" value="Unassembled WGS sequence"/>
</dbReference>
<evidence type="ECO:0000313" key="2">
    <source>
        <dbReference type="Proteomes" id="UP000828390"/>
    </source>
</evidence>
<dbReference type="EMBL" id="JAIWYP010000002">
    <property type="protein sequence ID" value="KAH3864895.1"/>
    <property type="molecule type" value="Genomic_DNA"/>
</dbReference>
<proteinExistence type="predicted"/>
<protein>
    <submittedName>
        <fullName evidence="1">Uncharacterized protein</fullName>
    </submittedName>
</protein>
<reference evidence="1" key="2">
    <citation type="submission" date="2020-11" db="EMBL/GenBank/DDBJ databases">
        <authorList>
            <person name="McCartney M.A."/>
            <person name="Auch B."/>
            <person name="Kono T."/>
            <person name="Mallez S."/>
            <person name="Becker A."/>
            <person name="Gohl D.M."/>
            <person name="Silverstein K.A.T."/>
            <person name="Koren S."/>
            <person name="Bechman K.B."/>
            <person name="Herman A."/>
            <person name="Abrahante J.E."/>
            <person name="Garbe J."/>
        </authorList>
    </citation>
    <scope>NUCLEOTIDE SEQUENCE</scope>
    <source>
        <strain evidence="1">Duluth1</strain>
        <tissue evidence="1">Whole animal</tissue>
    </source>
</reference>
<organism evidence="1 2">
    <name type="scientific">Dreissena polymorpha</name>
    <name type="common">Zebra mussel</name>
    <name type="synonym">Mytilus polymorpha</name>
    <dbReference type="NCBI Taxonomy" id="45954"/>
    <lineage>
        <taxon>Eukaryota</taxon>
        <taxon>Metazoa</taxon>
        <taxon>Spiralia</taxon>
        <taxon>Lophotrochozoa</taxon>
        <taxon>Mollusca</taxon>
        <taxon>Bivalvia</taxon>
        <taxon>Autobranchia</taxon>
        <taxon>Heteroconchia</taxon>
        <taxon>Euheterodonta</taxon>
        <taxon>Imparidentia</taxon>
        <taxon>Neoheterodontei</taxon>
        <taxon>Myida</taxon>
        <taxon>Dreissenoidea</taxon>
        <taxon>Dreissenidae</taxon>
        <taxon>Dreissena</taxon>
    </lineage>
</organism>